<reference evidence="1" key="1">
    <citation type="submission" date="2013-10" db="EMBL/GenBank/DDBJ databases">
        <title>Genomic analysis of the causative agents of coccidiosis in chickens.</title>
        <authorList>
            <person name="Reid A.J."/>
            <person name="Blake D."/>
            <person name="Billington K."/>
            <person name="Browne H."/>
            <person name="Dunn M."/>
            <person name="Hung S."/>
            <person name="Kawahara F."/>
            <person name="Miranda-Saavedra D."/>
            <person name="Mourier T."/>
            <person name="Nagra H."/>
            <person name="Otto T.D."/>
            <person name="Rawlings N."/>
            <person name="Sanchez A."/>
            <person name="Sanders M."/>
            <person name="Subramaniam C."/>
            <person name="Tay Y."/>
            <person name="Dear P."/>
            <person name="Doerig C."/>
            <person name="Gruber A."/>
            <person name="Parkinson J."/>
            <person name="Shirley M."/>
            <person name="Wan K.L."/>
            <person name="Berriman M."/>
            <person name="Tomley F."/>
            <person name="Pain A."/>
        </authorList>
    </citation>
    <scope>NUCLEOTIDE SEQUENCE [LARGE SCALE GENOMIC DNA]</scope>
    <source>
        <strain evidence="1">Houghton</strain>
    </source>
</reference>
<evidence type="ECO:0000313" key="2">
    <source>
        <dbReference type="Proteomes" id="UP000030754"/>
    </source>
</evidence>
<dbReference type="Pfam" id="PF11054">
    <property type="entry name" value="Surface_antigen"/>
    <property type="match status" value="1"/>
</dbReference>
<dbReference type="InterPro" id="IPR021288">
    <property type="entry name" value="Surface_antigen"/>
</dbReference>
<dbReference type="VEuPathDB" id="ToxoDB:ENH_00035420"/>
<name>U6MJB2_9EIME</name>
<dbReference type="RefSeq" id="XP_013440525.1">
    <property type="nucleotide sequence ID" value="XM_013585071.1"/>
</dbReference>
<gene>
    <name evidence="1" type="ORF">ENH_00035420</name>
</gene>
<dbReference type="AlphaFoldDB" id="U6MJB2"/>
<sequence>MNEARTAAGLAEFKPASEETQVLPQHSGTVMKISAETLWNEICKKIMVRDALHLFCFSFLHAKQEVDITQADDLVGTFAYYAGKNDCKAAVQYWKDGLSLFNDQLPPTYKALNDPAVYTDKAVSFVALYNPKANPVASCAFVTCTKGSVVAAPDQSENHEGREEEWRKIVQAIVGTEKGNGISPVGPSLVVGFIMMLFAYELF</sequence>
<evidence type="ECO:0000313" key="1">
    <source>
        <dbReference type="EMBL" id="CDJ63163.1"/>
    </source>
</evidence>
<proteinExistence type="predicted"/>
<organism evidence="1 2">
    <name type="scientific">Eimeria necatrix</name>
    <dbReference type="NCBI Taxonomy" id="51315"/>
    <lineage>
        <taxon>Eukaryota</taxon>
        <taxon>Sar</taxon>
        <taxon>Alveolata</taxon>
        <taxon>Apicomplexa</taxon>
        <taxon>Conoidasida</taxon>
        <taxon>Coccidia</taxon>
        <taxon>Eucoccidiorida</taxon>
        <taxon>Eimeriorina</taxon>
        <taxon>Eimeriidae</taxon>
        <taxon>Eimeria</taxon>
    </lineage>
</organism>
<dbReference type="GeneID" id="25473705"/>
<dbReference type="Proteomes" id="UP000030754">
    <property type="component" value="Unassembled WGS sequence"/>
</dbReference>
<accession>U6MJB2</accession>
<protein>
    <submittedName>
        <fullName evidence="1">SAG family member</fullName>
    </submittedName>
</protein>
<reference evidence="1" key="2">
    <citation type="submission" date="2013-10" db="EMBL/GenBank/DDBJ databases">
        <authorList>
            <person name="Aslett M."/>
        </authorList>
    </citation>
    <scope>NUCLEOTIDE SEQUENCE [LARGE SCALE GENOMIC DNA]</scope>
    <source>
        <strain evidence="1">Houghton</strain>
    </source>
</reference>
<keyword evidence="2" id="KW-1185">Reference proteome</keyword>
<dbReference type="EMBL" id="HG722732">
    <property type="protein sequence ID" value="CDJ63163.1"/>
    <property type="molecule type" value="Genomic_DNA"/>
</dbReference>